<evidence type="ECO:0008006" key="3">
    <source>
        <dbReference type="Google" id="ProtNLM"/>
    </source>
</evidence>
<comment type="caution">
    <text evidence="1">The sequence shown here is derived from an EMBL/GenBank/DDBJ whole genome shotgun (WGS) entry which is preliminary data.</text>
</comment>
<evidence type="ECO:0000313" key="1">
    <source>
        <dbReference type="EMBL" id="MCC8395464.1"/>
    </source>
</evidence>
<gene>
    <name evidence="1" type="ORF">LJ656_23025</name>
</gene>
<reference evidence="1 2" key="1">
    <citation type="submission" date="2021-11" db="EMBL/GenBank/DDBJ databases">
        <authorList>
            <person name="Oh E.-T."/>
            <person name="Kim S.-B."/>
        </authorList>
    </citation>
    <scope>NUCLEOTIDE SEQUENCE [LARGE SCALE GENOMIC DNA]</scope>
    <source>
        <strain evidence="1 2">MMS20-SJTR3</strain>
    </source>
</reference>
<protein>
    <recommendedName>
        <fullName evidence="3">Transposase</fullName>
    </recommendedName>
</protein>
<accession>A0ABS8JZX1</accession>
<proteinExistence type="predicted"/>
<evidence type="ECO:0000313" key="2">
    <source>
        <dbReference type="Proteomes" id="UP001431019"/>
    </source>
</evidence>
<keyword evidence="2" id="KW-1185">Reference proteome</keyword>
<dbReference type="RefSeq" id="WP_230511821.1">
    <property type="nucleotide sequence ID" value="NZ_JAJITD010000012.1"/>
</dbReference>
<name>A0ABS8JZX1_9BURK</name>
<organism evidence="1 2">
    <name type="scientific">Paraburkholderia sejongensis</name>
    <dbReference type="NCBI Taxonomy" id="2886946"/>
    <lineage>
        <taxon>Bacteria</taxon>
        <taxon>Pseudomonadati</taxon>
        <taxon>Pseudomonadota</taxon>
        <taxon>Betaproteobacteria</taxon>
        <taxon>Burkholderiales</taxon>
        <taxon>Burkholderiaceae</taxon>
        <taxon>Paraburkholderia</taxon>
    </lineage>
</organism>
<dbReference type="Proteomes" id="UP001431019">
    <property type="component" value="Unassembled WGS sequence"/>
</dbReference>
<sequence>MSSEIRLRSAALVRMEQSLANSDEPLLREALDALRRELSRLQRHKGELTQRLQVLVSGIEEPPTSHRLPIP</sequence>
<dbReference type="EMBL" id="JAJITD010000012">
    <property type="protein sequence ID" value="MCC8395464.1"/>
    <property type="molecule type" value="Genomic_DNA"/>
</dbReference>